<proteinExistence type="predicted"/>
<dbReference type="Proteomes" id="UP001159363">
    <property type="component" value="Chromosome 11"/>
</dbReference>
<dbReference type="EMBL" id="JARBHB010000012">
    <property type="protein sequence ID" value="KAJ8871940.1"/>
    <property type="molecule type" value="Genomic_DNA"/>
</dbReference>
<name>A0ABQ9GIV7_9NEOP</name>
<reference evidence="1 2" key="1">
    <citation type="submission" date="2023-02" db="EMBL/GenBank/DDBJ databases">
        <title>LHISI_Scaffold_Assembly.</title>
        <authorList>
            <person name="Stuart O.P."/>
            <person name="Cleave R."/>
            <person name="Magrath M.J.L."/>
            <person name="Mikheyev A.S."/>
        </authorList>
    </citation>
    <scope>NUCLEOTIDE SEQUENCE [LARGE SCALE GENOMIC DNA]</scope>
    <source>
        <strain evidence="1">Daus_M_001</strain>
        <tissue evidence="1">Leg muscle</tissue>
    </source>
</reference>
<protein>
    <submittedName>
        <fullName evidence="1">Uncharacterized protein</fullName>
    </submittedName>
</protein>
<organism evidence="1 2">
    <name type="scientific">Dryococelus australis</name>
    <dbReference type="NCBI Taxonomy" id="614101"/>
    <lineage>
        <taxon>Eukaryota</taxon>
        <taxon>Metazoa</taxon>
        <taxon>Ecdysozoa</taxon>
        <taxon>Arthropoda</taxon>
        <taxon>Hexapoda</taxon>
        <taxon>Insecta</taxon>
        <taxon>Pterygota</taxon>
        <taxon>Neoptera</taxon>
        <taxon>Polyneoptera</taxon>
        <taxon>Phasmatodea</taxon>
        <taxon>Verophasmatodea</taxon>
        <taxon>Anareolatae</taxon>
        <taxon>Phasmatidae</taxon>
        <taxon>Eurycanthinae</taxon>
        <taxon>Dryococelus</taxon>
    </lineage>
</organism>
<comment type="caution">
    <text evidence="1">The sequence shown here is derived from an EMBL/GenBank/DDBJ whole genome shotgun (WGS) entry which is preliminary data.</text>
</comment>
<accession>A0ABQ9GIV7</accession>
<evidence type="ECO:0000313" key="1">
    <source>
        <dbReference type="EMBL" id="KAJ8871940.1"/>
    </source>
</evidence>
<evidence type="ECO:0000313" key="2">
    <source>
        <dbReference type="Proteomes" id="UP001159363"/>
    </source>
</evidence>
<gene>
    <name evidence="1" type="ORF">PR048_028280</name>
</gene>
<keyword evidence="2" id="KW-1185">Reference proteome</keyword>
<sequence length="95" mass="11006">MKNKYEDDLELDFTDTDSYIYEIKTNNLYEDMSSDPNFMSARHQCTSTYPSSHMSAILPPTIRLLENLKMSVLGRKSAHLYGCVQNVHLQLWGQD</sequence>